<organism evidence="2 3">
    <name type="scientific">Candidatus Borkfalkia ceftriaxoniphila</name>
    <dbReference type="NCBI Taxonomy" id="2508949"/>
    <lineage>
        <taxon>Bacteria</taxon>
        <taxon>Bacillati</taxon>
        <taxon>Bacillota</taxon>
        <taxon>Clostridia</taxon>
        <taxon>Christensenellales</taxon>
        <taxon>Christensenellaceae</taxon>
        <taxon>Candidatus Borkfalkia</taxon>
    </lineage>
</organism>
<name>A0A4Q2K9H8_9FIRM</name>
<keyword evidence="1" id="KW-0472">Membrane</keyword>
<keyword evidence="1" id="KW-1133">Transmembrane helix</keyword>
<protein>
    <submittedName>
        <fullName evidence="2">Prepilin-type N-terminal cleavage/methylation domain-containing protein</fullName>
    </submittedName>
</protein>
<keyword evidence="3" id="KW-1185">Reference proteome</keyword>
<dbReference type="RefSeq" id="WP_129223866.1">
    <property type="nucleotide sequence ID" value="NZ_SDOZ01000002.1"/>
</dbReference>
<dbReference type="Pfam" id="PF07963">
    <property type="entry name" value="N_methyl"/>
    <property type="match status" value="1"/>
</dbReference>
<sequence>MDMRRKKGYSLTEVIVSMALIVLVSVTAFMVCYVGINAENNSDTNMQIFSSAETFRKCFEHTLRQFGKGENEEEKDAFLEGFNDAVSFSFGADISEPFANETLLGGEWKISAPAANTGFRDDGTPKNGLSAYYYGADRAGATYAFEYEAFAALSRVLCRINLRSNVYYVTIEGYLAGSEKAAYLYTEQY</sequence>
<dbReference type="EMBL" id="SDOZ01000002">
    <property type="protein sequence ID" value="RXZ61308.1"/>
    <property type="molecule type" value="Genomic_DNA"/>
</dbReference>
<feature type="transmembrane region" description="Helical" evidence="1">
    <location>
        <begin position="12"/>
        <end position="36"/>
    </location>
</feature>
<keyword evidence="1" id="KW-0812">Transmembrane</keyword>
<dbReference type="AlphaFoldDB" id="A0A4Q2K9H8"/>
<comment type="caution">
    <text evidence="2">The sequence shown here is derived from an EMBL/GenBank/DDBJ whole genome shotgun (WGS) entry which is preliminary data.</text>
</comment>
<accession>A0A4Q2K9H8</accession>
<evidence type="ECO:0000256" key="1">
    <source>
        <dbReference type="SAM" id="Phobius"/>
    </source>
</evidence>
<dbReference type="Proteomes" id="UP000291269">
    <property type="component" value="Unassembled WGS sequence"/>
</dbReference>
<evidence type="ECO:0000313" key="2">
    <source>
        <dbReference type="EMBL" id="RXZ61308.1"/>
    </source>
</evidence>
<gene>
    <name evidence="2" type="ORF">ESZ91_02675</name>
</gene>
<dbReference type="NCBIfam" id="TIGR02532">
    <property type="entry name" value="IV_pilin_GFxxxE"/>
    <property type="match status" value="1"/>
</dbReference>
<reference evidence="2 3" key="1">
    <citation type="journal article" date="2019" name="Gut">
        <title>Antibiotics-induced monodominance of a novel gut bacterial order.</title>
        <authorList>
            <person name="Hildebrand F."/>
            <person name="Moitinho-Silva L."/>
            <person name="Blasche S."/>
            <person name="Jahn M.T."/>
            <person name="Gossmann T.I."/>
            <person name="Heuerta-Cepas J."/>
            <person name="Hercog R."/>
            <person name="Luetge M."/>
            <person name="Bahram M."/>
            <person name="Pryszlak A."/>
            <person name="Alves R.J."/>
            <person name="Waszak S.M."/>
            <person name="Zhu A."/>
            <person name="Ye L."/>
            <person name="Costea P.I."/>
            <person name="Aalvink S."/>
            <person name="Belzer C."/>
            <person name="Forslund S.K."/>
            <person name="Sunagawa S."/>
            <person name="Hentschel U."/>
            <person name="Merten C."/>
            <person name="Patil K.R."/>
            <person name="Benes V."/>
            <person name="Bork P."/>
        </authorList>
    </citation>
    <scope>NUCLEOTIDE SEQUENCE [LARGE SCALE GENOMIC DNA]</scope>
    <source>
        <strain evidence="2 3">HDS1380</strain>
    </source>
</reference>
<evidence type="ECO:0000313" key="3">
    <source>
        <dbReference type="Proteomes" id="UP000291269"/>
    </source>
</evidence>
<proteinExistence type="predicted"/>
<dbReference type="InterPro" id="IPR012902">
    <property type="entry name" value="N_methyl_site"/>
</dbReference>